<sequence length="331" mass="35814">MSNKIVVSSSPLWVTSAPREPSIYRAIIDDVIASIKPEFDEYGVSEDVLHDLQDRWEKKVIASHVAEFDSTTSAAPTAVPHPTHPAYPPHPMHAHHHAQGLPSPYPPPTYHAPHVPPPPAGPQVKSEPVDTRYMLSQGMAHAAQYGVSPLPGPQLGGARPPNGLAYPTHPPPPPTARYPPTVQHQQPPQARIPQVDGPSSLPQIPQLDGPSSLPRIPQLDGPSSSSSESGSPEPGSQAYAPRALHPSLPQPSQSTSQADNDEAINSDLDDSDSDNEEVNEMGSSAEQDIVFCTYDKVARVKNKWKCILKDGMIHINGKDYLFAKCTGEFEW</sequence>
<dbReference type="Proteomes" id="UP000015241">
    <property type="component" value="Unassembled WGS sequence"/>
</dbReference>
<feature type="compositionally biased region" description="Low complexity" evidence="5">
    <location>
        <begin position="246"/>
        <end position="257"/>
    </location>
</feature>
<dbReference type="SUPFAM" id="SSF50784">
    <property type="entry name" value="Transcription factor IIA (TFIIA), beta-barrel domain"/>
    <property type="match status" value="1"/>
</dbReference>
<protein>
    <submittedName>
        <fullName evidence="6">Transcription factor IIA alpha/beta subunit</fullName>
    </submittedName>
</protein>
<dbReference type="AlphaFoldDB" id="S8FU20"/>
<evidence type="ECO:0000256" key="1">
    <source>
        <dbReference type="ARBA" id="ARBA00004123"/>
    </source>
</evidence>
<keyword evidence="3" id="KW-0804">Transcription</keyword>
<feature type="compositionally biased region" description="Acidic residues" evidence="5">
    <location>
        <begin position="259"/>
        <end position="279"/>
    </location>
</feature>
<dbReference type="STRING" id="743788.S8FU20"/>
<dbReference type="HOGENOM" id="CLU_030027_2_0_1"/>
<evidence type="ECO:0000256" key="2">
    <source>
        <dbReference type="ARBA" id="ARBA00010059"/>
    </source>
</evidence>
<dbReference type="FunCoup" id="S8FU20">
    <property type="interactions" value="427"/>
</dbReference>
<dbReference type="PANTHER" id="PTHR12694:SF8">
    <property type="entry name" value="TRANSCRIPTION INITIATION FACTOR IIA SUBUNIT 1"/>
    <property type="match status" value="1"/>
</dbReference>
<dbReference type="SMART" id="SM01371">
    <property type="entry name" value="TFIIA"/>
    <property type="match status" value="1"/>
</dbReference>
<dbReference type="Gene3D" id="1.10.287.100">
    <property type="match status" value="1"/>
</dbReference>
<feature type="region of interest" description="Disordered" evidence="5">
    <location>
        <begin position="145"/>
        <end position="283"/>
    </location>
</feature>
<evidence type="ECO:0000256" key="4">
    <source>
        <dbReference type="ARBA" id="ARBA00023242"/>
    </source>
</evidence>
<feature type="region of interest" description="Disordered" evidence="5">
    <location>
        <begin position="70"/>
        <end position="126"/>
    </location>
</feature>
<evidence type="ECO:0000313" key="6">
    <source>
        <dbReference type="EMBL" id="EPT04666.1"/>
    </source>
</evidence>
<evidence type="ECO:0000256" key="3">
    <source>
        <dbReference type="ARBA" id="ARBA00023163"/>
    </source>
</evidence>
<dbReference type="GO" id="GO:0006367">
    <property type="term" value="P:transcription initiation at RNA polymerase II promoter"/>
    <property type="evidence" value="ECO:0007669"/>
    <property type="project" value="InterPro"/>
</dbReference>
<name>S8FU20_FOMSC</name>
<feature type="compositionally biased region" description="Pro residues" evidence="5">
    <location>
        <begin position="103"/>
        <end position="121"/>
    </location>
</feature>
<feature type="compositionally biased region" description="Pro residues" evidence="5">
    <location>
        <begin position="82"/>
        <end position="91"/>
    </location>
</feature>
<dbReference type="CDD" id="cd07976">
    <property type="entry name" value="TFIIA_alpha_beta_like"/>
    <property type="match status" value="1"/>
</dbReference>
<comment type="similarity">
    <text evidence="2">Belongs to the TFIIA subunit 1 family.</text>
</comment>
<dbReference type="InterPro" id="IPR004855">
    <property type="entry name" value="TFIIA_asu/bsu"/>
</dbReference>
<reference evidence="6 7" key="1">
    <citation type="journal article" date="2012" name="Science">
        <title>The Paleozoic origin of enzymatic lignin decomposition reconstructed from 31 fungal genomes.</title>
        <authorList>
            <person name="Floudas D."/>
            <person name="Binder M."/>
            <person name="Riley R."/>
            <person name="Barry K."/>
            <person name="Blanchette R.A."/>
            <person name="Henrissat B."/>
            <person name="Martinez A.T."/>
            <person name="Otillar R."/>
            <person name="Spatafora J.W."/>
            <person name="Yadav J.S."/>
            <person name="Aerts A."/>
            <person name="Benoit I."/>
            <person name="Boyd A."/>
            <person name="Carlson A."/>
            <person name="Copeland A."/>
            <person name="Coutinho P.M."/>
            <person name="de Vries R.P."/>
            <person name="Ferreira P."/>
            <person name="Findley K."/>
            <person name="Foster B."/>
            <person name="Gaskell J."/>
            <person name="Glotzer D."/>
            <person name="Gorecki P."/>
            <person name="Heitman J."/>
            <person name="Hesse C."/>
            <person name="Hori C."/>
            <person name="Igarashi K."/>
            <person name="Jurgens J.A."/>
            <person name="Kallen N."/>
            <person name="Kersten P."/>
            <person name="Kohler A."/>
            <person name="Kuees U."/>
            <person name="Kumar T.K.A."/>
            <person name="Kuo A."/>
            <person name="LaButti K."/>
            <person name="Larrondo L.F."/>
            <person name="Lindquist E."/>
            <person name="Ling A."/>
            <person name="Lombard V."/>
            <person name="Lucas S."/>
            <person name="Lundell T."/>
            <person name="Martin R."/>
            <person name="McLaughlin D.J."/>
            <person name="Morgenstern I."/>
            <person name="Morin E."/>
            <person name="Murat C."/>
            <person name="Nagy L.G."/>
            <person name="Nolan M."/>
            <person name="Ohm R.A."/>
            <person name="Patyshakuliyeva A."/>
            <person name="Rokas A."/>
            <person name="Ruiz-Duenas F.J."/>
            <person name="Sabat G."/>
            <person name="Salamov A."/>
            <person name="Samejima M."/>
            <person name="Schmutz J."/>
            <person name="Slot J.C."/>
            <person name="St John F."/>
            <person name="Stenlid J."/>
            <person name="Sun H."/>
            <person name="Sun S."/>
            <person name="Syed K."/>
            <person name="Tsang A."/>
            <person name="Wiebenga A."/>
            <person name="Young D."/>
            <person name="Pisabarro A."/>
            <person name="Eastwood D.C."/>
            <person name="Martin F."/>
            <person name="Cullen D."/>
            <person name="Grigoriev I.V."/>
            <person name="Hibbett D.S."/>
        </authorList>
    </citation>
    <scope>NUCLEOTIDE SEQUENCE</scope>
    <source>
        <strain evidence="7">FP-58527</strain>
    </source>
</reference>
<dbReference type="EMBL" id="KE504126">
    <property type="protein sequence ID" value="EPT04666.1"/>
    <property type="molecule type" value="Genomic_DNA"/>
</dbReference>
<dbReference type="GO" id="GO:0005672">
    <property type="term" value="C:transcription factor TFIIA complex"/>
    <property type="evidence" value="ECO:0007669"/>
    <property type="project" value="InterPro"/>
</dbReference>
<proteinExistence type="inferred from homology"/>
<dbReference type="Pfam" id="PF03153">
    <property type="entry name" value="TFIIA"/>
    <property type="match status" value="1"/>
</dbReference>
<comment type="subcellular location">
    <subcellularLocation>
        <location evidence="1">Nucleus</location>
    </subcellularLocation>
</comment>
<dbReference type="InParanoid" id="S8FU20"/>
<keyword evidence="7" id="KW-1185">Reference proteome</keyword>
<dbReference type="Gene3D" id="2.30.18.10">
    <property type="entry name" value="Transcription factor IIA (TFIIA), beta-barrel domain"/>
    <property type="match status" value="1"/>
</dbReference>
<dbReference type="eggNOG" id="KOG2652">
    <property type="taxonomic scope" value="Eukaryota"/>
</dbReference>
<evidence type="ECO:0000256" key="5">
    <source>
        <dbReference type="SAM" id="MobiDB-lite"/>
    </source>
</evidence>
<keyword evidence="4" id="KW-0539">Nucleus</keyword>
<dbReference type="PANTHER" id="PTHR12694">
    <property type="entry name" value="TRANSCRIPTION INITIATION FACTOR IIA SUBUNIT 1"/>
    <property type="match status" value="1"/>
</dbReference>
<feature type="compositionally biased region" description="Low complexity" evidence="5">
    <location>
        <begin position="71"/>
        <end position="81"/>
    </location>
</feature>
<accession>S8FU20</accession>
<feature type="compositionally biased region" description="Pro residues" evidence="5">
    <location>
        <begin position="168"/>
        <end position="177"/>
    </location>
</feature>
<evidence type="ECO:0000313" key="7">
    <source>
        <dbReference type="Proteomes" id="UP000015241"/>
    </source>
</evidence>
<dbReference type="InterPro" id="IPR009088">
    <property type="entry name" value="TFIIA_b-brl"/>
</dbReference>
<dbReference type="OrthoDB" id="6275927at2759"/>
<gene>
    <name evidence="6" type="ORF">FOMPIDRAFT_153052</name>
</gene>
<organism evidence="6 7">
    <name type="scientific">Fomitopsis schrenkii</name>
    <name type="common">Brown rot fungus</name>
    <dbReference type="NCBI Taxonomy" id="2126942"/>
    <lineage>
        <taxon>Eukaryota</taxon>
        <taxon>Fungi</taxon>
        <taxon>Dikarya</taxon>
        <taxon>Basidiomycota</taxon>
        <taxon>Agaricomycotina</taxon>
        <taxon>Agaricomycetes</taxon>
        <taxon>Polyporales</taxon>
        <taxon>Fomitopsis</taxon>
    </lineage>
</organism>
<feature type="compositionally biased region" description="Low complexity" evidence="5">
    <location>
        <begin position="221"/>
        <end position="236"/>
    </location>
</feature>
<dbReference type="SUPFAM" id="SSF47396">
    <property type="entry name" value="Transcription factor IIA (TFIIA), alpha-helical domain"/>
    <property type="match status" value="1"/>
</dbReference>